<keyword evidence="1" id="KW-0812">Transmembrane</keyword>
<dbReference type="Proteomes" id="UP000253529">
    <property type="component" value="Unassembled WGS sequence"/>
</dbReference>
<feature type="transmembrane region" description="Helical" evidence="1">
    <location>
        <begin position="26"/>
        <end position="49"/>
    </location>
</feature>
<comment type="caution">
    <text evidence="2">The sequence shown here is derived from an EMBL/GenBank/DDBJ whole genome shotgun (WGS) entry which is preliminary data.</text>
</comment>
<evidence type="ECO:0000313" key="2">
    <source>
        <dbReference type="EMBL" id="RBP13759.1"/>
    </source>
</evidence>
<sequence>MTPNEPGNEFKIDWGRFRFTGRGTRAIVALAIIRLPPVIALIAALAGVVPLSRGAFPRRVDAGDFHLQLDLGRVEAPPACGK</sequence>
<keyword evidence="1" id="KW-0472">Membrane</keyword>
<reference evidence="2 3" key="1">
    <citation type="submission" date="2018-06" db="EMBL/GenBank/DDBJ databases">
        <title>Genomic Encyclopedia of Type Strains, Phase IV (KMG-IV): sequencing the most valuable type-strain genomes for metagenomic binning, comparative biology and taxonomic classification.</title>
        <authorList>
            <person name="Goeker M."/>
        </authorList>
    </citation>
    <scope>NUCLEOTIDE SEQUENCE [LARGE SCALE GENOMIC DNA]</scope>
    <source>
        <strain evidence="2 3">DSM 24875</strain>
    </source>
</reference>
<name>A0A366FJ71_9HYPH</name>
<gene>
    <name evidence="2" type="ORF">DFR50_11121</name>
</gene>
<proteinExistence type="predicted"/>
<organism evidence="2 3">
    <name type="scientific">Roseiarcus fermentans</name>
    <dbReference type="NCBI Taxonomy" id="1473586"/>
    <lineage>
        <taxon>Bacteria</taxon>
        <taxon>Pseudomonadati</taxon>
        <taxon>Pseudomonadota</taxon>
        <taxon>Alphaproteobacteria</taxon>
        <taxon>Hyphomicrobiales</taxon>
        <taxon>Roseiarcaceae</taxon>
        <taxon>Roseiarcus</taxon>
    </lineage>
</organism>
<evidence type="ECO:0000256" key="1">
    <source>
        <dbReference type="SAM" id="Phobius"/>
    </source>
</evidence>
<keyword evidence="1" id="KW-1133">Transmembrane helix</keyword>
<dbReference type="AlphaFoldDB" id="A0A366FJ71"/>
<protein>
    <submittedName>
        <fullName evidence="2">Uncharacterized protein</fullName>
    </submittedName>
</protein>
<evidence type="ECO:0000313" key="3">
    <source>
        <dbReference type="Proteomes" id="UP000253529"/>
    </source>
</evidence>
<dbReference type="EMBL" id="QNRK01000011">
    <property type="protein sequence ID" value="RBP13759.1"/>
    <property type="molecule type" value="Genomic_DNA"/>
</dbReference>
<accession>A0A366FJ71</accession>
<keyword evidence="3" id="KW-1185">Reference proteome</keyword>